<evidence type="ECO:0000313" key="1">
    <source>
        <dbReference type="EMBL" id="GAV06494.1"/>
    </source>
</evidence>
<reference evidence="1 2" key="1">
    <citation type="journal article" date="2016" name="Nat. Commun.">
        <title>Extremotolerant tardigrade genome and improved radiotolerance of human cultured cells by tardigrade-unique protein.</title>
        <authorList>
            <person name="Hashimoto T."/>
            <person name="Horikawa D.D."/>
            <person name="Saito Y."/>
            <person name="Kuwahara H."/>
            <person name="Kozuka-Hata H."/>
            <person name="Shin-I T."/>
            <person name="Minakuchi Y."/>
            <person name="Ohishi K."/>
            <person name="Motoyama A."/>
            <person name="Aizu T."/>
            <person name="Enomoto A."/>
            <person name="Kondo K."/>
            <person name="Tanaka S."/>
            <person name="Hara Y."/>
            <person name="Koshikawa S."/>
            <person name="Sagara H."/>
            <person name="Miura T."/>
            <person name="Yokobori S."/>
            <person name="Miyagawa K."/>
            <person name="Suzuki Y."/>
            <person name="Kubo T."/>
            <person name="Oyama M."/>
            <person name="Kohara Y."/>
            <person name="Fujiyama A."/>
            <person name="Arakawa K."/>
            <person name="Katayama T."/>
            <person name="Toyoda A."/>
            <person name="Kunieda T."/>
        </authorList>
    </citation>
    <scope>NUCLEOTIDE SEQUENCE [LARGE SCALE GENOMIC DNA]</scope>
    <source>
        <strain evidence="1 2">YOKOZUNA-1</strain>
    </source>
</reference>
<keyword evidence="2" id="KW-1185">Reference proteome</keyword>
<accession>A0A1D1W4Z7</accession>
<organism evidence="1 2">
    <name type="scientific">Ramazzottius varieornatus</name>
    <name type="common">Water bear</name>
    <name type="synonym">Tardigrade</name>
    <dbReference type="NCBI Taxonomy" id="947166"/>
    <lineage>
        <taxon>Eukaryota</taxon>
        <taxon>Metazoa</taxon>
        <taxon>Ecdysozoa</taxon>
        <taxon>Tardigrada</taxon>
        <taxon>Eutardigrada</taxon>
        <taxon>Parachela</taxon>
        <taxon>Hypsibioidea</taxon>
        <taxon>Ramazzottiidae</taxon>
        <taxon>Ramazzottius</taxon>
    </lineage>
</organism>
<dbReference type="Proteomes" id="UP000186922">
    <property type="component" value="Unassembled WGS sequence"/>
</dbReference>
<name>A0A1D1W4Z7_RAMVA</name>
<dbReference type="EMBL" id="BDGG01000013">
    <property type="protein sequence ID" value="GAV06494.1"/>
    <property type="molecule type" value="Genomic_DNA"/>
</dbReference>
<comment type="caution">
    <text evidence="1">The sequence shown here is derived from an EMBL/GenBank/DDBJ whole genome shotgun (WGS) entry which is preliminary data.</text>
</comment>
<proteinExistence type="predicted"/>
<gene>
    <name evidence="1" type="primary">RvY_16470-1</name>
    <name evidence="1" type="synonym">RvY_16470.1</name>
    <name evidence="1" type="ORF">RvY_16470</name>
</gene>
<evidence type="ECO:0000313" key="2">
    <source>
        <dbReference type="Proteomes" id="UP000186922"/>
    </source>
</evidence>
<protein>
    <submittedName>
        <fullName evidence="1">Uncharacterized protein</fullName>
    </submittedName>
</protein>
<sequence>MEWMERKLWSLEKLAQISSRRQTNVQLKLPTKLVGFLLPGLGFGKLSFGTVSFVVQLTKEEFNVFFQPHRLLDERQRRRAFSFPFGDLVQAFSHLGWSIGLHISRHS</sequence>
<dbReference type="AlphaFoldDB" id="A0A1D1W4Z7"/>